<evidence type="ECO:0000256" key="5">
    <source>
        <dbReference type="ARBA" id="ARBA00048552"/>
    </source>
</evidence>
<comment type="function">
    <text evidence="6 8">DNA-dependent RNA polymerase catalyzes the transcription of DNA into RNA using the four ribonucleoside triphosphates as substrates.</text>
</comment>
<keyword evidence="1 6" id="KW-0240">DNA-directed RNA polymerase</keyword>
<dbReference type="Pfam" id="PF04561">
    <property type="entry name" value="RNA_pol_Rpb2_2"/>
    <property type="match status" value="2"/>
</dbReference>
<feature type="domain" description="RNA polymerase Rpb2" evidence="13">
    <location>
        <begin position="514"/>
        <end position="582"/>
    </location>
</feature>
<evidence type="ECO:0000259" key="9">
    <source>
        <dbReference type="Pfam" id="PF00562"/>
    </source>
</evidence>
<dbReference type="PANTHER" id="PTHR20856">
    <property type="entry name" value="DNA-DIRECTED RNA POLYMERASE I SUBUNIT 2"/>
    <property type="match status" value="1"/>
</dbReference>
<evidence type="ECO:0000313" key="15">
    <source>
        <dbReference type="EMBL" id="MBB5349675.1"/>
    </source>
</evidence>
<comment type="catalytic activity">
    <reaction evidence="5 6 8">
        <text>RNA(n) + a ribonucleoside 5'-triphosphate = RNA(n+1) + diphosphate</text>
        <dbReference type="Rhea" id="RHEA:21248"/>
        <dbReference type="Rhea" id="RHEA-COMP:14527"/>
        <dbReference type="Rhea" id="RHEA-COMP:17342"/>
        <dbReference type="ChEBI" id="CHEBI:33019"/>
        <dbReference type="ChEBI" id="CHEBI:61557"/>
        <dbReference type="ChEBI" id="CHEBI:140395"/>
        <dbReference type="EC" id="2.7.7.6"/>
    </reaction>
</comment>
<dbReference type="Gene3D" id="2.40.50.100">
    <property type="match status" value="1"/>
</dbReference>
<comment type="caution">
    <text evidence="15">The sequence shown here is derived from an EMBL/GenBank/DDBJ whole genome shotgun (WGS) entry which is preliminary data.</text>
</comment>
<dbReference type="Proteomes" id="UP000539642">
    <property type="component" value="Unassembled WGS sequence"/>
</dbReference>
<dbReference type="InterPro" id="IPR019462">
    <property type="entry name" value="DNA-dir_RNA_pol_bsu_external_1"/>
</dbReference>
<accession>A0A840UVE1</accession>
<dbReference type="NCBIfam" id="NF001616">
    <property type="entry name" value="PRK00405.1"/>
    <property type="match status" value="1"/>
</dbReference>
<organism evidence="15 16">
    <name type="scientific">Desulfoprunum benzoelyticum</name>
    <dbReference type="NCBI Taxonomy" id="1506996"/>
    <lineage>
        <taxon>Bacteria</taxon>
        <taxon>Pseudomonadati</taxon>
        <taxon>Thermodesulfobacteriota</taxon>
        <taxon>Desulfobulbia</taxon>
        <taxon>Desulfobulbales</taxon>
        <taxon>Desulfobulbaceae</taxon>
        <taxon>Desulfoprunum</taxon>
    </lineage>
</organism>
<evidence type="ECO:0000259" key="14">
    <source>
        <dbReference type="Pfam" id="PF10385"/>
    </source>
</evidence>
<dbReference type="InterPro" id="IPR014724">
    <property type="entry name" value="RNA_pol_RPB2_OB-fold"/>
</dbReference>
<keyword evidence="2 6" id="KW-0808">Transferase</keyword>
<dbReference type="InterPro" id="IPR010243">
    <property type="entry name" value="RNA_pol_bsu_bac"/>
</dbReference>
<feature type="domain" description="RNA polymerase Rpb2" evidence="11">
    <location>
        <begin position="150"/>
        <end position="222"/>
    </location>
</feature>
<evidence type="ECO:0000313" key="16">
    <source>
        <dbReference type="Proteomes" id="UP000539642"/>
    </source>
</evidence>
<evidence type="ECO:0000256" key="6">
    <source>
        <dbReference type="HAMAP-Rule" id="MF_01321"/>
    </source>
</evidence>
<dbReference type="CDD" id="cd00653">
    <property type="entry name" value="RNA_pol_B_RPB2"/>
    <property type="match status" value="1"/>
</dbReference>
<dbReference type="EMBL" id="JACHEO010000034">
    <property type="protein sequence ID" value="MBB5349675.1"/>
    <property type="molecule type" value="Genomic_DNA"/>
</dbReference>
<keyword evidence="3 6" id="KW-0548">Nucleotidyltransferase</keyword>
<dbReference type="PROSITE" id="PS01166">
    <property type="entry name" value="RNA_POL_BETA"/>
    <property type="match status" value="1"/>
</dbReference>
<evidence type="ECO:0000259" key="10">
    <source>
        <dbReference type="Pfam" id="PF04560"/>
    </source>
</evidence>
<dbReference type="FunFam" id="3.90.1800.10:FF:000001">
    <property type="entry name" value="DNA-directed RNA polymerase subunit beta"/>
    <property type="match status" value="1"/>
</dbReference>
<evidence type="ECO:0000256" key="3">
    <source>
        <dbReference type="ARBA" id="ARBA00022695"/>
    </source>
</evidence>
<evidence type="ECO:0000256" key="1">
    <source>
        <dbReference type="ARBA" id="ARBA00022478"/>
    </source>
</evidence>
<sequence length="1359" mass="151816">MERVRKNFATADCIIEPPHLISMQRISYEKFLQMDREPDDREDYGLQAILKSIFPIRDFNGQCSLEFVRYKFGEPKYTVEECQQRGMSYEIPLKIVVRLITYDVDEETGVQSIRDIKEQEVFLGSLPLMTGDGVFVINGTERVIVSQLQRSPGLFYTHDNGKSHASGKLLYSARIIPVRGSWIDLEFDIKDILHVRIDRRRKFPATTLLKAIGYSSEELLQEFYPINTIKRNGDEFFCSFDEETAINQRLEFDLVNPVDGEILSKKGRKITSNLCKKIKSAGIDYLKISREAVVTRILAKGIFDPTTGEALALCNTEITDSLLDTLKDAGISEFQTLMIDGVKYSDSFSKTLASDKVAGTEEALLEIYRRLRPSSPPTVEVAQSFFDNLFFNQDLYDLSEVGRYKINAKLGLDIDISNRALTREDILYSIRHLVRLKDTQGGVDDIDHLGNRRVRTVGELVENQYRMGLVRMERAIKERMTLQDVETLMPHDLVNPKPISAAIKEFFGTSQLSQFMDQTNPLSEVTHKRRLSALGPGGLSRERAGFEVRDVHPTHYGRICPVETPEGPNIGLIVSLATYARINPYGFIETPYRKVEERIVLDEVKYLSALQEQKHVIAPALVETDEQRRIVSDNLIVREDGEVVTSTADKITYMDIAPNQLVSVAASLIPFLENDDANRALMGSNMQRQAVPLMVTKAPLVGTGMERYVARDSGACLLSAGDGIVEEADSNRIVVRYDKPGVDGYDTGVAVYRLGKYKKSNQNTCFNQTPLAVPGTRVTQGTVLADGPSCDHGELALGKNVTIAFMPWRGFNFEDSILVNERLLKEDTFTSVHIEVFETMARDTKLGKEEITRDIPNVSEETLRNLDDSGIVRIGAEVKAGDTLVGKVTPKGETVLSPEEKLLRAIFGEKAQDVKDSSLRVPPGVSGIVIDAKVFSRKGVDKDERSLMIEDLEIDKLNQDKIDEIRSLKRGVCREIGNIIEGRTAKSDIIGIEGQVVVKLGKKITADMALEIGFHNLRDIDFSEKTKYEDLIDAAFARYEKQARLISERYEGIIDRMRKGDDLPPGVVKMVKVYVATKRKLSVGDKMAGRHGNKGVVSRLLPEEDMPFFADGTSVDIVLNPLGVPSRMNVGQVLEVHLGFAAKKLGEQLAELANEHAAEAIKKKLALVYSPGEYETIVSGKNDEELIAWTREHQGGLFVATPVFDGAEEGQIRRLLVEAGVDEVGQSQLYDGLTGEPFANKVTVGVMYMLKLHHLVDNKIHARSTGPYSLVTQQPLGGKAQFGGQRLGEMEVWAMEAYGAAYTLKEFLTAKSDDVEGRTTMYERIVKGNNFLTTGLPESFHVLVKELQGLCLNMELIEE</sequence>
<feature type="domain" description="DNA-directed RNA polymerase subunit 2 hybrid-binding" evidence="9">
    <location>
        <begin position="721"/>
        <end position="1281"/>
    </location>
</feature>
<feature type="domain" description="RNA polymerase Rpb2" evidence="11">
    <location>
        <begin position="347"/>
        <end position="455"/>
    </location>
</feature>
<dbReference type="InterPro" id="IPR037033">
    <property type="entry name" value="DNA-dir_RNAP_su2_hyb_sf"/>
</dbReference>
<proteinExistence type="inferred from homology"/>
<dbReference type="EC" id="2.7.7.6" evidence="6 8"/>
<evidence type="ECO:0000256" key="7">
    <source>
        <dbReference type="RuleBase" id="RU000434"/>
    </source>
</evidence>
<dbReference type="GO" id="GO:0032549">
    <property type="term" value="F:ribonucleoside binding"/>
    <property type="evidence" value="ECO:0007669"/>
    <property type="project" value="InterPro"/>
</dbReference>
<dbReference type="Pfam" id="PF10385">
    <property type="entry name" value="RNA_pol_Rpb2_45"/>
    <property type="match status" value="1"/>
</dbReference>
<dbReference type="Gene3D" id="3.90.1100.10">
    <property type="match status" value="2"/>
</dbReference>
<dbReference type="Gene3D" id="2.40.50.150">
    <property type="match status" value="1"/>
</dbReference>
<dbReference type="SUPFAM" id="SSF64484">
    <property type="entry name" value="beta and beta-prime subunits of DNA dependent RNA-polymerase"/>
    <property type="match status" value="1"/>
</dbReference>
<evidence type="ECO:0000259" key="11">
    <source>
        <dbReference type="Pfam" id="PF04561"/>
    </source>
</evidence>
<dbReference type="Pfam" id="PF04563">
    <property type="entry name" value="RNA_pol_Rpb2_1"/>
    <property type="match status" value="1"/>
</dbReference>
<dbReference type="Gene3D" id="3.90.1800.10">
    <property type="entry name" value="RNA polymerase alpha subunit dimerisation domain"/>
    <property type="match status" value="1"/>
</dbReference>
<dbReference type="InterPro" id="IPR007645">
    <property type="entry name" value="RNA_pol_Rpb2_3"/>
</dbReference>
<dbReference type="Gene3D" id="2.40.270.10">
    <property type="entry name" value="DNA-directed RNA polymerase, subunit 2, domain 6"/>
    <property type="match status" value="2"/>
</dbReference>
<name>A0A840UVE1_9BACT</name>
<gene>
    <name evidence="6" type="primary">rpoB</name>
    <name evidence="15" type="ORF">HNQ81_003431</name>
</gene>
<dbReference type="HAMAP" id="MF_01321">
    <property type="entry name" value="RNApol_bact_RpoB"/>
    <property type="match status" value="1"/>
</dbReference>
<dbReference type="GO" id="GO:0000428">
    <property type="term" value="C:DNA-directed RNA polymerase complex"/>
    <property type="evidence" value="ECO:0007669"/>
    <property type="project" value="UniProtKB-KW"/>
</dbReference>
<dbReference type="Pfam" id="PF04560">
    <property type="entry name" value="RNA_pol_Rpb2_7"/>
    <property type="match status" value="1"/>
</dbReference>
<dbReference type="GO" id="GO:0003677">
    <property type="term" value="F:DNA binding"/>
    <property type="evidence" value="ECO:0007669"/>
    <property type="project" value="UniProtKB-UniRule"/>
</dbReference>
<dbReference type="Gene3D" id="2.30.150.10">
    <property type="entry name" value="DNA-directed RNA polymerase, beta subunit, external 1 domain"/>
    <property type="match status" value="1"/>
</dbReference>
<dbReference type="GO" id="GO:0003899">
    <property type="term" value="F:DNA-directed RNA polymerase activity"/>
    <property type="evidence" value="ECO:0007669"/>
    <property type="project" value="UniProtKB-UniRule"/>
</dbReference>
<dbReference type="InterPro" id="IPR037034">
    <property type="entry name" value="RNA_pol_Rpb2_2_sf"/>
</dbReference>
<dbReference type="InterPro" id="IPR007120">
    <property type="entry name" value="DNA-dir_RNAP_su2_dom"/>
</dbReference>
<dbReference type="Pfam" id="PF04565">
    <property type="entry name" value="RNA_pol_Rpb2_3"/>
    <property type="match status" value="1"/>
</dbReference>
<keyword evidence="4 6" id="KW-0804">Transcription</keyword>
<evidence type="ECO:0000256" key="2">
    <source>
        <dbReference type="ARBA" id="ARBA00022679"/>
    </source>
</evidence>
<dbReference type="InterPro" id="IPR042107">
    <property type="entry name" value="DNA-dir_RNA_pol_bsu_ext_1_sf"/>
</dbReference>
<comment type="subunit">
    <text evidence="6 8">The RNAP catalytic core consists of 2 alpha, 1 beta, 1 beta' and 1 omega subunit. When a sigma factor is associated with the core the holoenzyme is formed, which can initiate transcription.</text>
</comment>
<comment type="similarity">
    <text evidence="6 7">Belongs to the RNA polymerase beta chain family.</text>
</comment>
<feature type="domain" description="DNA-directed RNA polymerase beta subunit external 1" evidence="14">
    <location>
        <begin position="592"/>
        <end position="657"/>
    </location>
</feature>
<dbReference type="Pfam" id="PF00562">
    <property type="entry name" value="RNA_pol_Rpb2_6"/>
    <property type="match status" value="1"/>
</dbReference>
<dbReference type="InterPro" id="IPR007642">
    <property type="entry name" value="RNA_pol_Rpb2_2"/>
</dbReference>
<feature type="domain" description="RNA polymerase beta subunit protrusion" evidence="12">
    <location>
        <begin position="20"/>
        <end position="500"/>
    </location>
</feature>
<dbReference type="GO" id="GO:0006351">
    <property type="term" value="P:DNA-templated transcription"/>
    <property type="evidence" value="ECO:0007669"/>
    <property type="project" value="UniProtKB-UniRule"/>
</dbReference>
<protein>
    <recommendedName>
        <fullName evidence="6 8">DNA-directed RNA polymerase subunit beta</fullName>
        <shortName evidence="6">RNAP subunit beta</shortName>
        <ecNumber evidence="6 8">2.7.7.6</ecNumber>
    </recommendedName>
    <alternativeName>
        <fullName evidence="6">RNA polymerase subunit beta</fullName>
    </alternativeName>
    <alternativeName>
        <fullName evidence="6">Transcriptase subunit beta</fullName>
    </alternativeName>
</protein>
<dbReference type="InterPro" id="IPR015712">
    <property type="entry name" value="DNA-dir_RNA_pol_su2"/>
</dbReference>
<dbReference type="InterPro" id="IPR007641">
    <property type="entry name" value="RNA_pol_Rpb2_7"/>
</dbReference>
<dbReference type="NCBIfam" id="TIGR02013">
    <property type="entry name" value="rpoB"/>
    <property type="match status" value="1"/>
</dbReference>
<feature type="domain" description="RNA polymerase Rpb2" evidence="10">
    <location>
        <begin position="1283"/>
        <end position="1358"/>
    </location>
</feature>
<evidence type="ECO:0000259" key="13">
    <source>
        <dbReference type="Pfam" id="PF04565"/>
    </source>
</evidence>
<evidence type="ECO:0000256" key="8">
    <source>
        <dbReference type="RuleBase" id="RU363031"/>
    </source>
</evidence>
<dbReference type="InterPro" id="IPR007644">
    <property type="entry name" value="RNA_pol_bsu_protrusion"/>
</dbReference>
<keyword evidence="16" id="KW-1185">Reference proteome</keyword>
<dbReference type="Gene3D" id="3.90.1110.10">
    <property type="entry name" value="RNA polymerase Rpb2, domain 2"/>
    <property type="match status" value="2"/>
</dbReference>
<dbReference type="RefSeq" id="WP_183352501.1">
    <property type="nucleotide sequence ID" value="NZ_JACHEO010000034.1"/>
</dbReference>
<dbReference type="InterPro" id="IPR007121">
    <property type="entry name" value="RNA_pol_bsu_CS"/>
</dbReference>
<evidence type="ECO:0000256" key="4">
    <source>
        <dbReference type="ARBA" id="ARBA00023163"/>
    </source>
</evidence>
<reference evidence="15 16" key="1">
    <citation type="submission" date="2020-08" db="EMBL/GenBank/DDBJ databases">
        <title>Genomic Encyclopedia of Type Strains, Phase IV (KMG-IV): sequencing the most valuable type-strain genomes for metagenomic binning, comparative biology and taxonomic classification.</title>
        <authorList>
            <person name="Goeker M."/>
        </authorList>
    </citation>
    <scope>NUCLEOTIDE SEQUENCE [LARGE SCALE GENOMIC DNA]</scope>
    <source>
        <strain evidence="15 16">DSM 28570</strain>
    </source>
</reference>
<evidence type="ECO:0000259" key="12">
    <source>
        <dbReference type="Pfam" id="PF04563"/>
    </source>
</evidence>